<dbReference type="InterPro" id="IPR005913">
    <property type="entry name" value="dTDP_dehydrorham_reduct"/>
</dbReference>
<dbReference type="EMBL" id="JAJEPU010000001">
    <property type="protein sequence ID" value="MCC2163442.1"/>
    <property type="molecule type" value="Genomic_DNA"/>
</dbReference>
<dbReference type="PANTHER" id="PTHR10491">
    <property type="entry name" value="DTDP-4-DEHYDRORHAMNOSE REDUCTASE"/>
    <property type="match status" value="1"/>
</dbReference>
<reference evidence="4" key="1">
    <citation type="submission" date="2021-10" db="EMBL/GenBank/DDBJ databases">
        <title>Anaerobic single-cell dispensing facilitates the cultivation of human gut bacteria.</title>
        <authorList>
            <person name="Afrizal A."/>
        </authorList>
    </citation>
    <scope>NUCLEOTIDE SEQUENCE</scope>
    <source>
        <strain evidence="4">CLA-AA-H274</strain>
    </source>
</reference>
<dbReference type="PANTHER" id="PTHR10491:SF4">
    <property type="entry name" value="METHIONINE ADENOSYLTRANSFERASE 2 SUBUNIT BETA"/>
    <property type="match status" value="1"/>
</dbReference>
<comment type="function">
    <text evidence="2">Catalyzes the reduction of dTDP-6-deoxy-L-lyxo-4-hexulose to yield dTDP-L-rhamnose.</text>
</comment>
<dbReference type="SUPFAM" id="SSF51735">
    <property type="entry name" value="NAD(P)-binding Rossmann-fold domains"/>
    <property type="match status" value="1"/>
</dbReference>
<comment type="pathway">
    <text evidence="2">Carbohydrate biosynthesis; dTDP-L-rhamnose biosynthesis.</text>
</comment>
<dbReference type="EC" id="1.1.1.133" evidence="2"/>
<dbReference type="CDD" id="cd05254">
    <property type="entry name" value="dTDP_HR_like_SDR_e"/>
    <property type="match status" value="1"/>
</dbReference>
<dbReference type="RefSeq" id="WP_308450309.1">
    <property type="nucleotide sequence ID" value="NZ_JAJEPU010000001.1"/>
</dbReference>
<sequence>MKVLVTGAKGQLGTDLMNELEKRGIESIGVDVQEMDITDREACMRVISESKADAVIHCAAYTAVDAAEDNVDLCRKINGEGTRNVALACQATGAKMMYISTDYVFDGQGTRPWEPDDNRSPLNVYGQTKYEGELAVEELVEKFFTVRIAWVFGVAGKNFIKTMLRLGKERGAVSVVDDQVGSPTYTYDLARLLVDMIQTDYYGRYHATNEGFCSWYGFACEIFRQAGMDEVKVTPVSSDQFPVKAVRPANSRMSKAKLAENGFEPLPTWQDALGRFLKEIEY</sequence>
<protein>
    <recommendedName>
        <fullName evidence="2">dTDP-4-dehydrorhamnose reductase</fullName>
        <ecNumber evidence="2">1.1.1.133</ecNumber>
    </recommendedName>
</protein>
<feature type="domain" description="RmlD-like substrate binding" evidence="3">
    <location>
        <begin position="1"/>
        <end position="280"/>
    </location>
</feature>
<comment type="caution">
    <text evidence="4">The sequence shown here is derived from an EMBL/GenBank/DDBJ whole genome shotgun (WGS) entry which is preliminary data.</text>
</comment>
<keyword evidence="2 4" id="KW-0560">Oxidoreductase</keyword>
<dbReference type="GO" id="GO:0019305">
    <property type="term" value="P:dTDP-rhamnose biosynthetic process"/>
    <property type="evidence" value="ECO:0007669"/>
    <property type="project" value="TreeGrafter"/>
</dbReference>
<dbReference type="Gene3D" id="3.90.25.10">
    <property type="entry name" value="UDP-galactose 4-epimerase, domain 1"/>
    <property type="match status" value="1"/>
</dbReference>
<dbReference type="NCBIfam" id="TIGR01214">
    <property type="entry name" value="rmlD"/>
    <property type="match status" value="1"/>
</dbReference>
<evidence type="ECO:0000259" key="3">
    <source>
        <dbReference type="Pfam" id="PF04321"/>
    </source>
</evidence>
<gene>
    <name evidence="4" type="primary">rfbD</name>
    <name evidence="4" type="ORF">LKD32_00860</name>
</gene>
<dbReference type="GO" id="GO:0008831">
    <property type="term" value="F:dTDP-4-dehydrorhamnose reductase activity"/>
    <property type="evidence" value="ECO:0007669"/>
    <property type="project" value="UniProtKB-EC"/>
</dbReference>
<dbReference type="AlphaFoldDB" id="A0AAE3DIT2"/>
<dbReference type="InterPro" id="IPR036291">
    <property type="entry name" value="NAD(P)-bd_dom_sf"/>
</dbReference>
<evidence type="ECO:0000313" key="5">
    <source>
        <dbReference type="Proteomes" id="UP001198962"/>
    </source>
</evidence>
<accession>A0AAE3DIT2</accession>
<dbReference type="Proteomes" id="UP001198962">
    <property type="component" value="Unassembled WGS sequence"/>
</dbReference>
<evidence type="ECO:0000256" key="2">
    <source>
        <dbReference type="RuleBase" id="RU364082"/>
    </source>
</evidence>
<keyword evidence="2" id="KW-0521">NADP</keyword>
<dbReference type="Pfam" id="PF04321">
    <property type="entry name" value="RmlD_sub_bind"/>
    <property type="match status" value="1"/>
</dbReference>
<keyword evidence="5" id="KW-1185">Reference proteome</keyword>
<organism evidence="4 5">
    <name type="scientific">Brotaphodocola catenula</name>
    <dbReference type="NCBI Taxonomy" id="2885361"/>
    <lineage>
        <taxon>Bacteria</taxon>
        <taxon>Bacillati</taxon>
        <taxon>Bacillota</taxon>
        <taxon>Clostridia</taxon>
        <taxon>Lachnospirales</taxon>
        <taxon>Lachnospiraceae</taxon>
        <taxon>Brotaphodocola</taxon>
    </lineage>
</organism>
<dbReference type="InterPro" id="IPR029903">
    <property type="entry name" value="RmlD-like-bd"/>
</dbReference>
<dbReference type="GO" id="GO:0005829">
    <property type="term" value="C:cytosol"/>
    <property type="evidence" value="ECO:0007669"/>
    <property type="project" value="TreeGrafter"/>
</dbReference>
<name>A0AAE3DIT2_9FIRM</name>
<evidence type="ECO:0000256" key="1">
    <source>
        <dbReference type="ARBA" id="ARBA00010944"/>
    </source>
</evidence>
<dbReference type="Gene3D" id="3.40.50.720">
    <property type="entry name" value="NAD(P)-binding Rossmann-like Domain"/>
    <property type="match status" value="1"/>
</dbReference>
<evidence type="ECO:0000313" key="4">
    <source>
        <dbReference type="EMBL" id="MCC2163442.1"/>
    </source>
</evidence>
<proteinExistence type="inferred from homology"/>
<comment type="similarity">
    <text evidence="1 2">Belongs to the dTDP-4-dehydrorhamnose reductase family.</text>
</comment>